<evidence type="ECO:0000256" key="3">
    <source>
        <dbReference type="ARBA" id="ARBA00022448"/>
    </source>
</evidence>
<dbReference type="InterPro" id="IPR018490">
    <property type="entry name" value="cNMP-bd_dom_sf"/>
</dbReference>
<dbReference type="OrthoDB" id="421226at2759"/>
<dbReference type="PROSITE" id="PS50042">
    <property type="entry name" value="CNMP_BINDING_3"/>
    <property type="match status" value="1"/>
</dbReference>
<evidence type="ECO:0000256" key="9">
    <source>
        <dbReference type="ARBA" id="ARBA00022989"/>
    </source>
</evidence>
<keyword evidence="8" id="KW-0547">Nucleotide-binding</keyword>
<feature type="compositionally biased region" description="Low complexity" evidence="18">
    <location>
        <begin position="795"/>
        <end position="807"/>
    </location>
</feature>
<evidence type="ECO:0000256" key="14">
    <source>
        <dbReference type="ARBA" id="ARBA00023201"/>
    </source>
</evidence>
<dbReference type="SUPFAM" id="SSF51206">
    <property type="entry name" value="cAMP-binding domain-like"/>
    <property type="match status" value="1"/>
</dbReference>
<dbReference type="GO" id="GO:0005249">
    <property type="term" value="F:voltage-gated potassium channel activity"/>
    <property type="evidence" value="ECO:0007669"/>
    <property type="project" value="InterPro"/>
</dbReference>
<evidence type="ECO:0000256" key="2">
    <source>
        <dbReference type="ARBA" id="ARBA00006305"/>
    </source>
</evidence>
<dbReference type="AlphaFoldDB" id="A0A813U0N2"/>
<evidence type="ECO:0000256" key="19">
    <source>
        <dbReference type="SAM" id="Phobius"/>
    </source>
</evidence>
<evidence type="ECO:0000256" key="5">
    <source>
        <dbReference type="ARBA" id="ARBA00022475"/>
    </source>
</evidence>
<dbReference type="GO" id="GO:0098855">
    <property type="term" value="C:HCN channel complex"/>
    <property type="evidence" value="ECO:0007669"/>
    <property type="project" value="TreeGrafter"/>
</dbReference>
<dbReference type="Pfam" id="PF08412">
    <property type="entry name" value="Ion_trans_N"/>
    <property type="match status" value="1"/>
</dbReference>
<dbReference type="CDD" id="cd00038">
    <property type="entry name" value="CAP_ED"/>
    <property type="match status" value="1"/>
</dbReference>
<keyword evidence="14" id="KW-0739">Sodium transport</keyword>
<dbReference type="InterPro" id="IPR018488">
    <property type="entry name" value="cNMP-bd_CS"/>
</dbReference>
<dbReference type="PROSITE" id="PS00888">
    <property type="entry name" value="CNMP_BINDING_1"/>
    <property type="match status" value="1"/>
</dbReference>
<dbReference type="SMART" id="SM00100">
    <property type="entry name" value="cNMP"/>
    <property type="match status" value="1"/>
</dbReference>
<feature type="region of interest" description="Disordered" evidence="18">
    <location>
        <begin position="794"/>
        <end position="823"/>
    </location>
</feature>
<dbReference type="Gene3D" id="1.10.287.70">
    <property type="match status" value="1"/>
</dbReference>
<feature type="transmembrane region" description="Helical" evidence="19">
    <location>
        <begin position="492"/>
        <end position="516"/>
    </location>
</feature>
<evidence type="ECO:0000256" key="16">
    <source>
        <dbReference type="ARBA" id="ARBA00023303"/>
    </source>
</evidence>
<feature type="compositionally biased region" description="Polar residues" evidence="18">
    <location>
        <begin position="812"/>
        <end position="823"/>
    </location>
</feature>
<accession>A0A813U0N2</accession>
<keyword evidence="15" id="KW-1071">Ligand-gated ion channel</keyword>
<evidence type="ECO:0000256" key="13">
    <source>
        <dbReference type="ARBA" id="ARBA00023149"/>
    </source>
</evidence>
<dbReference type="Proteomes" id="UP000663879">
    <property type="component" value="Unassembled WGS sequence"/>
</dbReference>
<evidence type="ECO:0000259" key="20">
    <source>
        <dbReference type="PROSITE" id="PS50042"/>
    </source>
</evidence>
<dbReference type="InterPro" id="IPR005821">
    <property type="entry name" value="Ion_trans_dom"/>
</dbReference>
<feature type="region of interest" description="Disordered" evidence="18">
    <location>
        <begin position="739"/>
        <end position="778"/>
    </location>
</feature>
<evidence type="ECO:0000256" key="1">
    <source>
        <dbReference type="ARBA" id="ARBA00004651"/>
    </source>
</evidence>
<evidence type="ECO:0000256" key="8">
    <source>
        <dbReference type="ARBA" id="ARBA00022741"/>
    </source>
</evidence>
<reference evidence="21" key="1">
    <citation type="submission" date="2021-02" db="EMBL/GenBank/DDBJ databases">
        <authorList>
            <person name="Nowell W R."/>
        </authorList>
    </citation>
    <scope>NUCLEOTIDE SEQUENCE</scope>
    <source>
        <strain evidence="21">Ploen Becks lab</strain>
    </source>
</reference>
<dbReference type="InterPro" id="IPR014710">
    <property type="entry name" value="RmlC-like_jellyroll"/>
</dbReference>
<keyword evidence="22" id="KW-1185">Reference proteome</keyword>
<dbReference type="InterPro" id="IPR051413">
    <property type="entry name" value="K/Na_HCN_channel"/>
</dbReference>
<dbReference type="InterPro" id="IPR000595">
    <property type="entry name" value="cNMP-bd_dom"/>
</dbReference>
<evidence type="ECO:0000313" key="21">
    <source>
        <dbReference type="EMBL" id="CAF0815961.1"/>
    </source>
</evidence>
<keyword evidence="13" id="KW-0114">cAMP</keyword>
<keyword evidence="5" id="KW-1003">Cell membrane</keyword>
<dbReference type="Gene3D" id="2.60.120.10">
    <property type="entry name" value="Jelly Rolls"/>
    <property type="match status" value="1"/>
</dbReference>
<dbReference type="GO" id="GO:0005272">
    <property type="term" value="F:sodium channel activity"/>
    <property type="evidence" value="ECO:0007669"/>
    <property type="project" value="UniProtKB-KW"/>
</dbReference>
<proteinExistence type="inferred from homology"/>
<evidence type="ECO:0000256" key="17">
    <source>
        <dbReference type="ARBA" id="ARBA00036239"/>
    </source>
</evidence>
<dbReference type="PANTHER" id="PTHR45689">
    <property type="entry name" value="I[[H]] CHANNEL, ISOFORM E"/>
    <property type="match status" value="1"/>
</dbReference>
<feature type="transmembrane region" description="Helical" evidence="19">
    <location>
        <begin position="250"/>
        <end position="271"/>
    </location>
</feature>
<dbReference type="PRINTS" id="PR01463">
    <property type="entry name" value="EAGCHANLFMLY"/>
</dbReference>
<dbReference type="Gene3D" id="1.10.287.630">
    <property type="entry name" value="Helix hairpin bin"/>
    <property type="match status" value="1"/>
</dbReference>
<comment type="catalytic activity">
    <reaction evidence="17">
        <text>Na(+)(in) = Na(+)(out)</text>
        <dbReference type="Rhea" id="RHEA:34963"/>
        <dbReference type="ChEBI" id="CHEBI:29101"/>
    </reaction>
</comment>
<sequence length="823" mass="94165">MNRPPLIKSENENKQPTTSPQHYIEVIDDDDDDDTSNYAQKLTESSSSVNSPLQNSKKSTKKIQTKQSPVIIGKNEFQLFTKPPVRVTIEPTIGSLSSLNATEFKPKNSNIPKHHSLSLKDAKTITKPSFTSHNGHLTGPSLGGSIHSLLNLRSSVCKKNLHECDCETCTELLKEFMSKPGDNISSQMNEDTEPKATYSYLKSYFVSMLQPSDNKLAMKLFGSKKGVLKEKLRQQEVGHWIIHPCSNFRFYWDLVMLILLIANVIILPVAISFFNDNWSHTGLLIFNLVSDSMFLLDIVVNFRTGVLQNDYIDEIILEPKQIAKHYIRTWFFVDFLSSIPLDYIFLLVRESGEKYQLARTGRALKVLRLVKLLSLLRLLRLSRLVRYIHQWEERLNNRRPVDGKRNFLSIASMVMRILNLVCLIILLAHWNGCLQFLVPMLQSFPKESWVCLNNLQNADWTEQYTVALFKALSHMLCIGYGRYPPQTYTDMWLTMLSMVTGAMCYAVTIGHVSALVQSFDTSRRMYNEKYKQVEEYMVWRKFPRDLRNRITEYYEHRYQGKMFDEDAILNELSERLRLDIVNFNCRSLVSSVPFFANADQNFVSDVVTKLRFEVFQPGDIICREGTIGTKMYFIQEGIVDILKSNNEVMTTLSDGSYFGEICLLTRATRVASCQAVTYCNLYSLSVEHFYIVLEQYPMMRRTMESVAAERLNKLGKNPSIISKRQDLKIDQEALKDIVARATPNPSGSSSENDLKDKETSDEEPSSNRSSKTGAKISLSPSKKKLKIIKTNLNIPSLLRKSPSSPSKLSRKTSQILNTTPLLT</sequence>
<comment type="subcellular location">
    <subcellularLocation>
        <location evidence="1">Cell membrane</location>
        <topology evidence="1">Multi-pass membrane protein</topology>
    </subcellularLocation>
</comment>
<keyword evidence="10" id="KW-0915">Sodium</keyword>
<evidence type="ECO:0000256" key="6">
    <source>
        <dbReference type="ARBA" id="ARBA00022566"/>
    </source>
</evidence>
<dbReference type="PANTHER" id="PTHR45689:SF5">
    <property type="entry name" value="I[[H]] CHANNEL, ISOFORM E"/>
    <property type="match status" value="1"/>
</dbReference>
<name>A0A813U0N2_9BILA</name>
<keyword evidence="16" id="KW-0407">Ion channel</keyword>
<keyword evidence="6" id="KW-0116">cAMP-binding</keyword>
<evidence type="ECO:0000256" key="18">
    <source>
        <dbReference type="SAM" id="MobiDB-lite"/>
    </source>
</evidence>
<keyword evidence="4" id="KW-0894">Sodium channel</keyword>
<keyword evidence="12 19" id="KW-0472">Membrane</keyword>
<organism evidence="21 22">
    <name type="scientific">Brachionus calyciflorus</name>
    <dbReference type="NCBI Taxonomy" id="104777"/>
    <lineage>
        <taxon>Eukaryota</taxon>
        <taxon>Metazoa</taxon>
        <taxon>Spiralia</taxon>
        <taxon>Gnathifera</taxon>
        <taxon>Rotifera</taxon>
        <taxon>Eurotatoria</taxon>
        <taxon>Monogononta</taxon>
        <taxon>Pseudotrocha</taxon>
        <taxon>Ploima</taxon>
        <taxon>Brachionidae</taxon>
        <taxon>Brachionus</taxon>
    </lineage>
</organism>
<evidence type="ECO:0000256" key="10">
    <source>
        <dbReference type="ARBA" id="ARBA00023053"/>
    </source>
</evidence>
<keyword evidence="9 19" id="KW-1133">Transmembrane helix</keyword>
<dbReference type="Pfam" id="PF00027">
    <property type="entry name" value="cNMP_binding"/>
    <property type="match status" value="1"/>
</dbReference>
<keyword evidence="7 19" id="KW-0812">Transmembrane</keyword>
<dbReference type="InterPro" id="IPR013621">
    <property type="entry name" value="Ion_trans_N"/>
</dbReference>
<dbReference type="Pfam" id="PF00520">
    <property type="entry name" value="Ion_trans"/>
    <property type="match status" value="1"/>
</dbReference>
<comment type="caution">
    <text evidence="21">The sequence shown here is derived from an EMBL/GenBank/DDBJ whole genome shotgun (WGS) entry which is preliminary data.</text>
</comment>
<evidence type="ECO:0000256" key="7">
    <source>
        <dbReference type="ARBA" id="ARBA00022692"/>
    </source>
</evidence>
<feature type="domain" description="Cyclic nucleotide-binding" evidence="20">
    <location>
        <begin position="594"/>
        <end position="710"/>
    </location>
</feature>
<feature type="compositionally biased region" description="Acidic residues" evidence="18">
    <location>
        <begin position="26"/>
        <end position="35"/>
    </location>
</feature>
<dbReference type="GO" id="GO:0030552">
    <property type="term" value="F:cAMP binding"/>
    <property type="evidence" value="ECO:0007669"/>
    <property type="project" value="UniProtKB-KW"/>
</dbReference>
<feature type="transmembrane region" description="Helical" evidence="19">
    <location>
        <begin position="406"/>
        <end position="430"/>
    </location>
</feature>
<dbReference type="InterPro" id="IPR003938">
    <property type="entry name" value="K_chnl_volt-dep_EAG/ELK/ERG"/>
</dbReference>
<evidence type="ECO:0000256" key="11">
    <source>
        <dbReference type="ARBA" id="ARBA00023065"/>
    </source>
</evidence>
<keyword evidence="3" id="KW-0813">Transport</keyword>
<protein>
    <recommendedName>
        <fullName evidence="20">Cyclic nucleotide-binding domain-containing protein</fullName>
    </recommendedName>
</protein>
<gene>
    <name evidence="21" type="ORF">OXX778_LOCUS7213</name>
</gene>
<evidence type="ECO:0000256" key="15">
    <source>
        <dbReference type="ARBA" id="ARBA00023286"/>
    </source>
</evidence>
<evidence type="ECO:0000256" key="4">
    <source>
        <dbReference type="ARBA" id="ARBA00022461"/>
    </source>
</evidence>
<dbReference type="EMBL" id="CAJNOC010000908">
    <property type="protein sequence ID" value="CAF0815961.1"/>
    <property type="molecule type" value="Genomic_DNA"/>
</dbReference>
<keyword evidence="11" id="KW-0406">Ion transport</keyword>
<feature type="region of interest" description="Disordered" evidence="18">
    <location>
        <begin position="1"/>
        <end position="67"/>
    </location>
</feature>
<comment type="similarity">
    <text evidence="2">Belongs to the potassium channel HCN family.</text>
</comment>
<evidence type="ECO:0000256" key="12">
    <source>
        <dbReference type="ARBA" id="ARBA00023136"/>
    </source>
</evidence>
<dbReference type="SUPFAM" id="SSF81324">
    <property type="entry name" value="Voltage-gated potassium channels"/>
    <property type="match status" value="1"/>
</dbReference>
<dbReference type="GO" id="GO:0003254">
    <property type="term" value="P:regulation of membrane depolarization"/>
    <property type="evidence" value="ECO:0007669"/>
    <property type="project" value="TreeGrafter"/>
</dbReference>
<evidence type="ECO:0000313" key="22">
    <source>
        <dbReference type="Proteomes" id="UP000663879"/>
    </source>
</evidence>
<feature type="compositionally biased region" description="Low complexity" evidence="18">
    <location>
        <begin position="45"/>
        <end position="57"/>
    </location>
</feature>